<dbReference type="Proteomes" id="UP000218690">
    <property type="component" value="Unassembled WGS sequence"/>
</dbReference>
<evidence type="ECO:0000313" key="3">
    <source>
        <dbReference type="Proteomes" id="UP000218690"/>
    </source>
</evidence>
<dbReference type="AlphaFoldDB" id="A0A2A4AJK6"/>
<evidence type="ECO:0000313" key="2">
    <source>
        <dbReference type="EMBL" id="PCC83935.1"/>
    </source>
</evidence>
<organism evidence="2 3">
    <name type="scientific">Corynebacterium accolens</name>
    <dbReference type="NCBI Taxonomy" id="38284"/>
    <lineage>
        <taxon>Bacteria</taxon>
        <taxon>Bacillati</taxon>
        <taxon>Actinomycetota</taxon>
        <taxon>Actinomycetes</taxon>
        <taxon>Mycobacteriales</taxon>
        <taxon>Corynebacteriaceae</taxon>
        <taxon>Corynebacterium</taxon>
    </lineage>
</organism>
<comment type="caution">
    <text evidence="2">The sequence shown here is derived from an EMBL/GenBank/DDBJ whole genome shotgun (WGS) entry which is preliminary data.</text>
</comment>
<evidence type="ECO:0008006" key="4">
    <source>
        <dbReference type="Google" id="ProtNLM"/>
    </source>
</evidence>
<dbReference type="NCBIfam" id="NF038048">
    <property type="entry name" value="DIP1984_fam"/>
    <property type="match status" value="1"/>
</dbReference>
<keyword evidence="1" id="KW-0175">Coiled coil</keyword>
<gene>
    <name evidence="2" type="ORF">COM45_00490</name>
</gene>
<feature type="coiled-coil region" evidence="1">
    <location>
        <begin position="120"/>
        <end position="147"/>
    </location>
</feature>
<dbReference type="Pfam" id="PF20935">
    <property type="entry name" value="DUF6847"/>
    <property type="match status" value="1"/>
</dbReference>
<proteinExistence type="predicted"/>
<dbReference type="Gene3D" id="6.10.320.10">
    <property type="match status" value="1"/>
</dbReference>
<reference evidence="2 3" key="1">
    <citation type="submission" date="2017-09" db="EMBL/GenBank/DDBJ databases">
        <title>Draft Genome Sequence of Corynebacterium accolens AH4003.</title>
        <authorList>
            <person name="Chen Y."/>
            <person name="Oosthuysen W.F."/>
            <person name="Kelley S."/>
            <person name="Horswill A."/>
        </authorList>
    </citation>
    <scope>NUCLEOTIDE SEQUENCE [LARGE SCALE GENOMIC DNA]</scope>
    <source>
        <strain evidence="2 3">AH4003</strain>
    </source>
</reference>
<dbReference type="InterPro" id="IPR047741">
    <property type="entry name" value="DIP1984-like"/>
</dbReference>
<name>A0A2A4AJK6_9CORY</name>
<dbReference type="EMBL" id="NWBP01000001">
    <property type="protein sequence ID" value="PCC83935.1"/>
    <property type="molecule type" value="Genomic_DNA"/>
</dbReference>
<protein>
    <recommendedName>
        <fullName evidence="4">Septicolysin</fullName>
    </recommendedName>
</protein>
<evidence type="ECO:0000256" key="1">
    <source>
        <dbReference type="SAM" id="Coils"/>
    </source>
</evidence>
<dbReference type="CDD" id="cd12208">
    <property type="entry name" value="DIP1984-like"/>
    <property type="match status" value="1"/>
</dbReference>
<sequence>MLLAEALAERAQAQERLNSLHERLLAVVRVQEGDTPEEDPQELLRELDGVTERIDELVQAINATNIATAFDEKMNLMEALALRDGLVRKRRIYHDLAQRAGTRSDRYSRNEIKFVSTISVADMRKHVDDLSKQYRELDTRIQQLNWNTELKNG</sequence>
<accession>A0A2A4AJK6</accession>